<sequence>MTGLRRGLPKRAWAHVYRVTGGIIAVSIVISVILTNVIMEVSSNGVNVQGLAVSVIMPIVLGGPMTFFLVLKHEQLRFANEQLAHMATTDWLTGCLNRGAFTGKVATYLERRNQQPGDGGALLIVDADDFKRVNDTFGHHNGDEALRLMAQAIRGAVGRHDLVGRLGGEEFGIFLAEASLETADLAAERVRMAVGAIVFAPGDTPCPLSVSIGGAAYVSRARFADLYRLADQRLYDAKNTGRDRVAMMQAA</sequence>
<dbReference type="InterPro" id="IPR050469">
    <property type="entry name" value="Diguanylate_Cyclase"/>
</dbReference>
<keyword evidence="6" id="KW-1185">Reference proteome</keyword>
<dbReference type="Pfam" id="PF00990">
    <property type="entry name" value="GGDEF"/>
    <property type="match status" value="1"/>
</dbReference>
<reference evidence="5" key="2">
    <citation type="submission" date="2023-01" db="EMBL/GenBank/DDBJ databases">
        <title>Draft genome sequence of Devosia yakushimensis strain NBRC 103855.</title>
        <authorList>
            <person name="Sun Q."/>
            <person name="Mori K."/>
        </authorList>
    </citation>
    <scope>NUCLEOTIDE SEQUENCE</scope>
    <source>
        <strain evidence="5">NBRC 103855</strain>
    </source>
</reference>
<feature type="transmembrane region" description="Helical" evidence="3">
    <location>
        <begin position="51"/>
        <end position="71"/>
    </location>
</feature>
<feature type="domain" description="GGDEF" evidence="4">
    <location>
        <begin position="118"/>
        <end position="250"/>
    </location>
</feature>
<evidence type="ECO:0000256" key="1">
    <source>
        <dbReference type="ARBA" id="ARBA00012528"/>
    </source>
</evidence>
<dbReference type="PROSITE" id="PS50887">
    <property type="entry name" value="GGDEF"/>
    <property type="match status" value="1"/>
</dbReference>
<dbReference type="SMART" id="SM00267">
    <property type="entry name" value="GGDEF"/>
    <property type="match status" value="1"/>
</dbReference>
<protein>
    <recommendedName>
        <fullName evidence="1">diguanylate cyclase</fullName>
        <ecNumber evidence="1">2.7.7.65</ecNumber>
    </recommendedName>
</protein>
<proteinExistence type="predicted"/>
<dbReference type="EMBL" id="BSNG01000003">
    <property type="protein sequence ID" value="GLQ11773.1"/>
    <property type="molecule type" value="Genomic_DNA"/>
</dbReference>
<gene>
    <name evidence="5" type="ORF">GCM10007913_37050</name>
</gene>
<comment type="catalytic activity">
    <reaction evidence="2">
        <text>2 GTP = 3',3'-c-di-GMP + 2 diphosphate</text>
        <dbReference type="Rhea" id="RHEA:24898"/>
        <dbReference type="ChEBI" id="CHEBI:33019"/>
        <dbReference type="ChEBI" id="CHEBI:37565"/>
        <dbReference type="ChEBI" id="CHEBI:58805"/>
        <dbReference type="EC" id="2.7.7.65"/>
    </reaction>
</comment>
<evidence type="ECO:0000256" key="2">
    <source>
        <dbReference type="ARBA" id="ARBA00034247"/>
    </source>
</evidence>
<reference evidence="5" key="1">
    <citation type="journal article" date="2014" name="Int. J. Syst. Evol. Microbiol.">
        <title>Complete genome of a new Firmicutes species belonging to the dominant human colonic microbiota ('Ruminococcus bicirculans') reveals two chromosomes and a selective capacity to utilize plant glucans.</title>
        <authorList>
            <consortium name="NISC Comparative Sequencing Program"/>
            <person name="Wegmann U."/>
            <person name="Louis P."/>
            <person name="Goesmann A."/>
            <person name="Henrissat B."/>
            <person name="Duncan S.H."/>
            <person name="Flint H.J."/>
        </authorList>
    </citation>
    <scope>NUCLEOTIDE SEQUENCE</scope>
    <source>
        <strain evidence="5">NBRC 103855</strain>
    </source>
</reference>
<evidence type="ECO:0000259" key="4">
    <source>
        <dbReference type="PROSITE" id="PS50887"/>
    </source>
</evidence>
<dbReference type="PANTHER" id="PTHR45138:SF9">
    <property type="entry name" value="DIGUANYLATE CYCLASE DGCM-RELATED"/>
    <property type="match status" value="1"/>
</dbReference>
<evidence type="ECO:0000256" key="3">
    <source>
        <dbReference type="SAM" id="Phobius"/>
    </source>
</evidence>
<name>A0ABQ5UJI2_9HYPH</name>
<dbReference type="InterPro" id="IPR043128">
    <property type="entry name" value="Rev_trsase/Diguanyl_cyclase"/>
</dbReference>
<dbReference type="Proteomes" id="UP001161406">
    <property type="component" value="Unassembled WGS sequence"/>
</dbReference>
<keyword evidence="3" id="KW-0812">Transmembrane</keyword>
<dbReference type="SUPFAM" id="SSF55073">
    <property type="entry name" value="Nucleotide cyclase"/>
    <property type="match status" value="1"/>
</dbReference>
<dbReference type="NCBIfam" id="TIGR00254">
    <property type="entry name" value="GGDEF"/>
    <property type="match status" value="1"/>
</dbReference>
<evidence type="ECO:0000313" key="6">
    <source>
        <dbReference type="Proteomes" id="UP001161406"/>
    </source>
</evidence>
<organism evidence="5 6">
    <name type="scientific">Devosia yakushimensis</name>
    <dbReference type="NCBI Taxonomy" id="470028"/>
    <lineage>
        <taxon>Bacteria</taxon>
        <taxon>Pseudomonadati</taxon>
        <taxon>Pseudomonadota</taxon>
        <taxon>Alphaproteobacteria</taxon>
        <taxon>Hyphomicrobiales</taxon>
        <taxon>Devosiaceae</taxon>
        <taxon>Devosia</taxon>
    </lineage>
</organism>
<dbReference type="Gene3D" id="3.30.70.270">
    <property type="match status" value="1"/>
</dbReference>
<dbReference type="InterPro" id="IPR029787">
    <property type="entry name" value="Nucleotide_cyclase"/>
</dbReference>
<dbReference type="PANTHER" id="PTHR45138">
    <property type="entry name" value="REGULATORY COMPONENTS OF SENSORY TRANSDUCTION SYSTEM"/>
    <property type="match status" value="1"/>
</dbReference>
<dbReference type="RefSeq" id="WP_284393409.1">
    <property type="nucleotide sequence ID" value="NZ_BSNG01000003.1"/>
</dbReference>
<evidence type="ECO:0000313" key="5">
    <source>
        <dbReference type="EMBL" id="GLQ11773.1"/>
    </source>
</evidence>
<dbReference type="EC" id="2.7.7.65" evidence="1"/>
<keyword evidence="3" id="KW-0472">Membrane</keyword>
<dbReference type="InterPro" id="IPR000160">
    <property type="entry name" value="GGDEF_dom"/>
</dbReference>
<dbReference type="CDD" id="cd01949">
    <property type="entry name" value="GGDEF"/>
    <property type="match status" value="1"/>
</dbReference>
<feature type="transmembrane region" description="Helical" evidence="3">
    <location>
        <begin position="21"/>
        <end position="39"/>
    </location>
</feature>
<accession>A0ABQ5UJI2</accession>
<comment type="caution">
    <text evidence="5">The sequence shown here is derived from an EMBL/GenBank/DDBJ whole genome shotgun (WGS) entry which is preliminary data.</text>
</comment>
<keyword evidence="3" id="KW-1133">Transmembrane helix</keyword>